<proteinExistence type="inferred from homology"/>
<dbReference type="HOGENOM" id="CLU_000604_1_2_11"/>
<dbReference type="PANTHER" id="PTHR43335:SF4">
    <property type="entry name" value="ABC TRANSPORTER, ATP-BINDING PROTEIN"/>
    <property type="match status" value="1"/>
</dbReference>
<dbReference type="PANTHER" id="PTHR43335">
    <property type="entry name" value="ABC TRANSPORTER, ATP-BINDING PROTEIN"/>
    <property type="match status" value="1"/>
</dbReference>
<dbReference type="GO" id="GO:0016887">
    <property type="term" value="F:ATP hydrolysis activity"/>
    <property type="evidence" value="ECO:0007669"/>
    <property type="project" value="InterPro"/>
</dbReference>
<evidence type="ECO:0000256" key="3">
    <source>
        <dbReference type="ARBA" id="ARBA00022741"/>
    </source>
</evidence>
<name>Q93MK0_CORJK</name>
<dbReference type="Proteomes" id="UP000000545">
    <property type="component" value="Plasmid pKW4"/>
</dbReference>
<keyword evidence="6" id="KW-0614">Plasmid</keyword>
<feature type="domain" description="ABC transporter" evidence="5">
    <location>
        <begin position="5"/>
        <end position="235"/>
    </location>
</feature>
<dbReference type="RefSeq" id="WP_010976348.1">
    <property type="nucleotide sequence ID" value="NC_003080.1"/>
</dbReference>
<dbReference type="SMART" id="SM00382">
    <property type="entry name" value="AAA"/>
    <property type="match status" value="1"/>
</dbReference>
<dbReference type="SUPFAM" id="SSF52540">
    <property type="entry name" value="P-loop containing nucleoside triphosphate hydrolases"/>
    <property type="match status" value="1"/>
</dbReference>
<accession>Q93MK0</accession>
<sequence length="301" mass="32394">MTKVVETRAVKKTFRGTGNVLNGVDLHVNESEVVGLLGPNGSGKSTLLKIMVGLLAADGGKVTFWGKGYDNLESPVNRIGVLLSPEWVDERLTVEDFVTSQLILIKIQSSSRKKICKEILREVGLSGSEKRKISQLSLGMRQRVCLACCFASNPDVLILDEPLNGLDADGVLWVQDLIRSHRDSGGSVLLSSHLMAEMQTVADTIAILNGGKIVARGTIDSLSGERRSLISTDDNPRDLVSVYKNEGYSDVVLDGEKVSVGGISPSEAARLAFSNGFSISGLSETTKSLEEIYRSVVGSRE</sequence>
<evidence type="ECO:0000256" key="4">
    <source>
        <dbReference type="ARBA" id="ARBA00022840"/>
    </source>
</evidence>
<comment type="similarity">
    <text evidence="1">Belongs to the ABC transporter superfamily.</text>
</comment>
<dbReference type="PROSITE" id="PS50893">
    <property type="entry name" value="ABC_TRANSPORTER_2"/>
    <property type="match status" value="1"/>
</dbReference>
<geneLocation type="plasmid" evidence="6 7">
    <name>pKW4</name>
</geneLocation>
<dbReference type="AlphaFoldDB" id="Q93MK0"/>
<keyword evidence="3" id="KW-0547">Nucleotide-binding</keyword>
<dbReference type="InterPro" id="IPR003593">
    <property type="entry name" value="AAA+_ATPase"/>
</dbReference>
<dbReference type="OrthoDB" id="9804819at2"/>
<reference evidence="6 7" key="1">
    <citation type="journal article" date="2005" name="J. Bacteriol.">
        <title>Complete genome sequence and analysis of the multiresistant nosocomial pathogen Corynebacterium jeikeium K411, a lipid-requiring bacterium of the human skin flora.</title>
        <authorList>
            <person name="Tauch A."/>
            <person name="Kaiser O."/>
            <person name="Hain T."/>
            <person name="Goesmann A."/>
            <person name="Weisshaar B."/>
            <person name="Albersmeier A."/>
            <person name="Bekel T."/>
            <person name="Bischoff N."/>
            <person name="Brune I."/>
            <person name="Chakraborty T."/>
            <person name="Kalinowski J."/>
            <person name="Meyer F."/>
            <person name="Rupp O."/>
            <person name="Schneiker S."/>
            <person name="Viehoever P."/>
            <person name="Puehler A."/>
        </authorList>
    </citation>
    <scope>NUCLEOTIDE SEQUENCE [LARGE SCALE GENOMIC DNA]</scope>
    <source>
        <strain evidence="7">K411</strain>
        <plasmid evidence="6 7">pKW4</plasmid>
    </source>
</reference>
<dbReference type="Pfam" id="PF00005">
    <property type="entry name" value="ABC_tran"/>
    <property type="match status" value="1"/>
</dbReference>
<dbReference type="InterPro" id="IPR017871">
    <property type="entry name" value="ABC_transporter-like_CS"/>
</dbReference>
<keyword evidence="7" id="KW-1185">Reference proteome</keyword>
<evidence type="ECO:0000256" key="1">
    <source>
        <dbReference type="ARBA" id="ARBA00005417"/>
    </source>
</evidence>
<dbReference type="GO" id="GO:0005524">
    <property type="term" value="F:ATP binding"/>
    <property type="evidence" value="ECO:0007669"/>
    <property type="project" value="UniProtKB-KW"/>
</dbReference>
<evidence type="ECO:0000256" key="2">
    <source>
        <dbReference type="ARBA" id="ARBA00022448"/>
    </source>
</evidence>
<dbReference type="Gene3D" id="3.40.50.300">
    <property type="entry name" value="P-loop containing nucleotide triphosphate hydrolases"/>
    <property type="match status" value="1"/>
</dbReference>
<dbReference type="KEGG" id="cjk:AAK94047"/>
<dbReference type="InterPro" id="IPR003439">
    <property type="entry name" value="ABC_transporter-like_ATP-bd"/>
</dbReference>
<protein>
    <submittedName>
        <fullName evidence="6">BlsD</fullName>
    </submittedName>
</protein>
<evidence type="ECO:0000259" key="5">
    <source>
        <dbReference type="PROSITE" id="PS50893"/>
    </source>
</evidence>
<keyword evidence="2" id="KW-0813">Transport</keyword>
<evidence type="ECO:0000313" key="6">
    <source>
        <dbReference type="EMBL" id="AAK94047.1"/>
    </source>
</evidence>
<dbReference type="InterPro" id="IPR027417">
    <property type="entry name" value="P-loop_NTPase"/>
</dbReference>
<dbReference type="CDD" id="cd03268">
    <property type="entry name" value="ABC_BcrA_bacitracin_resist"/>
    <property type="match status" value="1"/>
</dbReference>
<dbReference type="eggNOG" id="COG1131">
    <property type="taxonomic scope" value="Bacteria"/>
</dbReference>
<keyword evidence="4" id="KW-0067">ATP-binding</keyword>
<gene>
    <name evidence="6" type="primary">blsD</name>
</gene>
<dbReference type="EMBL" id="AF401314">
    <property type="protein sequence ID" value="AAK94047.1"/>
    <property type="molecule type" value="Genomic_DNA"/>
</dbReference>
<evidence type="ECO:0000313" key="7">
    <source>
        <dbReference type="Proteomes" id="UP000000545"/>
    </source>
</evidence>
<organism evidence="6 7">
    <name type="scientific">Corynebacterium jeikeium (strain K411)</name>
    <dbReference type="NCBI Taxonomy" id="306537"/>
    <lineage>
        <taxon>Bacteria</taxon>
        <taxon>Bacillati</taxon>
        <taxon>Actinomycetota</taxon>
        <taxon>Actinomycetes</taxon>
        <taxon>Mycobacteriales</taxon>
        <taxon>Corynebacteriaceae</taxon>
        <taxon>Corynebacterium</taxon>
    </lineage>
</organism>
<dbReference type="PROSITE" id="PS00211">
    <property type="entry name" value="ABC_TRANSPORTER_1"/>
    <property type="match status" value="1"/>
</dbReference>